<comment type="caution">
    <text evidence="2">The sequence shown here is derived from an EMBL/GenBank/DDBJ whole genome shotgun (WGS) entry which is preliminary data.</text>
</comment>
<reference evidence="2" key="1">
    <citation type="journal article" date="2020" name="Stud. Mycol.">
        <title>101 Dothideomycetes genomes: a test case for predicting lifestyles and emergence of pathogens.</title>
        <authorList>
            <person name="Haridas S."/>
            <person name="Albert R."/>
            <person name="Binder M."/>
            <person name="Bloem J."/>
            <person name="Labutti K."/>
            <person name="Salamov A."/>
            <person name="Andreopoulos B."/>
            <person name="Baker S."/>
            <person name="Barry K."/>
            <person name="Bills G."/>
            <person name="Bluhm B."/>
            <person name="Cannon C."/>
            <person name="Castanera R."/>
            <person name="Culley D."/>
            <person name="Daum C."/>
            <person name="Ezra D."/>
            <person name="Gonzalez J."/>
            <person name="Henrissat B."/>
            <person name="Kuo A."/>
            <person name="Liang C."/>
            <person name="Lipzen A."/>
            <person name="Lutzoni F."/>
            <person name="Magnuson J."/>
            <person name="Mondo S."/>
            <person name="Nolan M."/>
            <person name="Ohm R."/>
            <person name="Pangilinan J."/>
            <person name="Park H.-J."/>
            <person name="Ramirez L."/>
            <person name="Alfaro M."/>
            <person name="Sun H."/>
            <person name="Tritt A."/>
            <person name="Yoshinaga Y."/>
            <person name="Zwiers L.-H."/>
            <person name="Turgeon B."/>
            <person name="Goodwin S."/>
            <person name="Spatafora J."/>
            <person name="Crous P."/>
            <person name="Grigoriev I."/>
        </authorList>
    </citation>
    <scope>NUCLEOTIDE SEQUENCE</scope>
    <source>
        <strain evidence="2">CBS 260.36</strain>
    </source>
</reference>
<keyword evidence="3" id="KW-1185">Reference proteome</keyword>
<dbReference type="Proteomes" id="UP000799439">
    <property type="component" value="Unassembled WGS sequence"/>
</dbReference>
<feature type="domain" description="NAD-dependent epimerase/dehydratase" evidence="1">
    <location>
        <begin position="14"/>
        <end position="215"/>
    </location>
</feature>
<dbReference type="InterPro" id="IPR036291">
    <property type="entry name" value="NAD(P)-bd_dom_sf"/>
</dbReference>
<evidence type="ECO:0000313" key="3">
    <source>
        <dbReference type="Proteomes" id="UP000799439"/>
    </source>
</evidence>
<evidence type="ECO:0000259" key="1">
    <source>
        <dbReference type="Pfam" id="PF01370"/>
    </source>
</evidence>
<sequence>MASTSTPKSGGKRIVFTGGSGKAGRHVIPYLLSKGHSVLNLDLTPFPESHDPEGKVFTLKTDLTDAGQVFNALTTHFNYSGYEGNSPPSPPDVVIHFAAYARNMLVPDNECFRANVLSTYNIVETATKLGVRKVLVASSETTYGVCFAQGDADYHSFPLEEDYDVDPMDSYALSKICGEKSARAFARHYGADIYALRIGNVIEPHEYERDFPQHVGKPETRKRNAWSYIDARDLGQICNLCIEKSGLGFQIFNATNDNITTTTPTKEFLQKSCPKTKITREMGEWEAPLSNRKIREVLGFKQEHDWRHYYKPSS</sequence>
<protein>
    <submittedName>
        <fullName evidence="2">NAD(P)-binding protein</fullName>
    </submittedName>
</protein>
<organism evidence="2 3">
    <name type="scientific">Myriangium duriaei CBS 260.36</name>
    <dbReference type="NCBI Taxonomy" id="1168546"/>
    <lineage>
        <taxon>Eukaryota</taxon>
        <taxon>Fungi</taxon>
        <taxon>Dikarya</taxon>
        <taxon>Ascomycota</taxon>
        <taxon>Pezizomycotina</taxon>
        <taxon>Dothideomycetes</taxon>
        <taxon>Dothideomycetidae</taxon>
        <taxon>Myriangiales</taxon>
        <taxon>Myriangiaceae</taxon>
        <taxon>Myriangium</taxon>
    </lineage>
</organism>
<dbReference type="AlphaFoldDB" id="A0A9P4MPQ7"/>
<dbReference type="PANTHER" id="PTHR43103">
    <property type="entry name" value="NUCLEOSIDE-DIPHOSPHATE-SUGAR EPIMERASE"/>
    <property type="match status" value="1"/>
</dbReference>
<name>A0A9P4MPQ7_9PEZI</name>
<proteinExistence type="predicted"/>
<dbReference type="SUPFAM" id="SSF51735">
    <property type="entry name" value="NAD(P)-binding Rossmann-fold domains"/>
    <property type="match status" value="1"/>
</dbReference>
<gene>
    <name evidence="2" type="ORF">K461DRAFT_291805</name>
</gene>
<dbReference type="PANTHER" id="PTHR43103:SF6">
    <property type="entry name" value="PUTATIVE-RELATED"/>
    <property type="match status" value="1"/>
</dbReference>
<dbReference type="OrthoDB" id="202470at2759"/>
<accession>A0A9P4MPQ7</accession>
<dbReference type="Gene3D" id="3.40.50.720">
    <property type="entry name" value="NAD(P)-binding Rossmann-like Domain"/>
    <property type="match status" value="1"/>
</dbReference>
<dbReference type="Pfam" id="PF01370">
    <property type="entry name" value="Epimerase"/>
    <property type="match status" value="1"/>
</dbReference>
<dbReference type="InterPro" id="IPR001509">
    <property type="entry name" value="Epimerase_deHydtase"/>
</dbReference>
<evidence type="ECO:0000313" key="2">
    <source>
        <dbReference type="EMBL" id="KAF2154901.1"/>
    </source>
</evidence>
<dbReference type="EMBL" id="ML996083">
    <property type="protein sequence ID" value="KAF2154901.1"/>
    <property type="molecule type" value="Genomic_DNA"/>
</dbReference>